<evidence type="ECO:0000256" key="1">
    <source>
        <dbReference type="SAM" id="Coils"/>
    </source>
</evidence>
<feature type="compositionally biased region" description="Polar residues" evidence="2">
    <location>
        <begin position="394"/>
        <end position="423"/>
    </location>
</feature>
<dbReference type="EMBL" id="AZHF01000005">
    <property type="protein sequence ID" value="OAA75013.1"/>
    <property type="molecule type" value="Genomic_DNA"/>
</dbReference>
<feature type="region of interest" description="Disordered" evidence="2">
    <location>
        <begin position="1"/>
        <end position="35"/>
    </location>
</feature>
<feature type="compositionally biased region" description="Low complexity" evidence="2">
    <location>
        <begin position="71"/>
        <end position="85"/>
    </location>
</feature>
<sequence>MTRQHSDAFLPSGGFNRDDLLGASPSRSQAEPSIPYDLQPIYEYHTHSTGAAAAPRFAAPSAPHFNYTSSHMPLASSSSSSLNPSFRRDSSLSPTDIGIARAPRPSMLPPPAGSLGRDALSPSLAVATSLSRSASADAAAPQQTSLHLVQRLAQQNSLIREAWEAERKYLEANRKRAEEVYQEERTIMEDMRESWLSEKAAMHREVHALRDRVQHLESENAGLRSVTSPGSQWSGLVSPSAGAKLHAHSLPPGLEGAARRPHFLSSNGSRASPTGNPEQPASMPLDPRTQPETSSARDFLASRKKTSDVPIPLIDVHEIDPKLDGIFIKANAVRDTFTQSSVKSSPATSPPTDQNSSEQAGVGLTRRPSSKAQTMQALAAGEMRRRTMHAGHTPNHSLSLFPTMTTLDGSMTAGQSEATTPTALNKPVEQDDEEPPTQPVPEPEHIDVAPEDKLPDALIDDVDETQLEPRLEPKDDVPLKGPLMVKNIPAQDEIFWARVNQKLEGISHSKEEALPTVIKSQLADDDDKPKTNGSASDELDAATKPVEADVPLKMRTTTNFGAPFGVA</sequence>
<feature type="region of interest" description="Disordered" evidence="2">
    <location>
        <begin position="244"/>
        <end position="304"/>
    </location>
</feature>
<feature type="region of interest" description="Disordered" evidence="2">
    <location>
        <begin position="390"/>
        <end position="448"/>
    </location>
</feature>
<keyword evidence="4" id="KW-1185">Reference proteome</keyword>
<feature type="compositionally biased region" description="Polar residues" evidence="2">
    <location>
        <begin position="338"/>
        <end position="359"/>
    </location>
</feature>
<comment type="caution">
    <text evidence="3">The sequence shown here is derived from an EMBL/GenBank/DDBJ whole genome shotgun (WGS) entry which is preliminary data.</text>
</comment>
<protein>
    <submittedName>
        <fullName evidence="3">Uncharacterized protein</fullName>
    </submittedName>
</protein>
<dbReference type="STRING" id="1081108.A0A168FD62"/>
<dbReference type="Proteomes" id="UP000076881">
    <property type="component" value="Unassembled WGS sequence"/>
</dbReference>
<dbReference type="AlphaFoldDB" id="A0A168FD62"/>
<feature type="region of interest" description="Disordered" evidence="2">
    <location>
        <begin position="338"/>
        <end position="376"/>
    </location>
</feature>
<evidence type="ECO:0000256" key="2">
    <source>
        <dbReference type="SAM" id="MobiDB-lite"/>
    </source>
</evidence>
<proteinExistence type="predicted"/>
<feature type="region of interest" description="Disordered" evidence="2">
    <location>
        <begin position="71"/>
        <end position="116"/>
    </location>
</feature>
<accession>A0A168FD62</accession>
<name>A0A168FD62_CORDF</name>
<reference evidence="3 4" key="1">
    <citation type="journal article" date="2016" name="Genome Biol. Evol.">
        <title>Divergent and convergent evolution of fungal pathogenicity.</title>
        <authorList>
            <person name="Shang Y."/>
            <person name="Xiao G."/>
            <person name="Zheng P."/>
            <person name="Cen K."/>
            <person name="Zhan S."/>
            <person name="Wang C."/>
        </authorList>
    </citation>
    <scope>NUCLEOTIDE SEQUENCE [LARGE SCALE GENOMIC DNA]</scope>
    <source>
        <strain evidence="3 4">RCEF 1005</strain>
    </source>
</reference>
<dbReference type="OrthoDB" id="5427699at2759"/>
<evidence type="ECO:0000313" key="4">
    <source>
        <dbReference type="Proteomes" id="UP000076881"/>
    </source>
</evidence>
<feature type="region of interest" description="Disordered" evidence="2">
    <location>
        <begin position="520"/>
        <end position="567"/>
    </location>
</feature>
<evidence type="ECO:0000313" key="3">
    <source>
        <dbReference type="EMBL" id="OAA75013.1"/>
    </source>
</evidence>
<organism evidence="3 4">
    <name type="scientific">Akanthomyces lecanii RCEF 1005</name>
    <dbReference type="NCBI Taxonomy" id="1081108"/>
    <lineage>
        <taxon>Eukaryota</taxon>
        <taxon>Fungi</taxon>
        <taxon>Dikarya</taxon>
        <taxon>Ascomycota</taxon>
        <taxon>Pezizomycotina</taxon>
        <taxon>Sordariomycetes</taxon>
        <taxon>Hypocreomycetidae</taxon>
        <taxon>Hypocreales</taxon>
        <taxon>Cordycipitaceae</taxon>
        <taxon>Akanthomyces</taxon>
        <taxon>Cordyceps confragosa</taxon>
    </lineage>
</organism>
<feature type="compositionally biased region" description="Polar residues" evidence="2">
    <location>
        <begin position="264"/>
        <end position="279"/>
    </location>
</feature>
<gene>
    <name evidence="3" type="ORF">LEL_07001</name>
</gene>
<feature type="coiled-coil region" evidence="1">
    <location>
        <begin position="160"/>
        <end position="226"/>
    </location>
</feature>
<keyword evidence="1" id="KW-0175">Coiled coil</keyword>